<feature type="compositionally biased region" description="Low complexity" evidence="1">
    <location>
        <begin position="1"/>
        <end position="13"/>
    </location>
</feature>
<dbReference type="Proteomes" id="UP001301350">
    <property type="component" value="Unassembled WGS sequence"/>
</dbReference>
<feature type="region of interest" description="Disordered" evidence="1">
    <location>
        <begin position="1"/>
        <end position="30"/>
    </location>
</feature>
<comment type="caution">
    <text evidence="3">The sequence shown here is derived from an EMBL/GenBank/DDBJ whole genome shotgun (WGS) entry which is preliminary data.</text>
</comment>
<evidence type="ECO:0000313" key="4">
    <source>
        <dbReference type="Proteomes" id="UP001301350"/>
    </source>
</evidence>
<dbReference type="Pfam" id="PF17775">
    <property type="entry name" value="YchJ_M-like"/>
    <property type="match status" value="1"/>
</dbReference>
<dbReference type="PANTHER" id="PTHR33747:SF1">
    <property type="entry name" value="ADENYLATE CYCLASE-ASSOCIATED CAP C-TERMINAL DOMAIN-CONTAINING PROTEIN"/>
    <property type="match status" value="1"/>
</dbReference>
<keyword evidence="4" id="KW-1185">Reference proteome</keyword>
<reference evidence="3 4" key="1">
    <citation type="submission" date="2022-07" db="EMBL/GenBank/DDBJ databases">
        <title>Genome-wide signatures of adaptation to extreme environments.</title>
        <authorList>
            <person name="Cho C.H."/>
            <person name="Yoon H.S."/>
        </authorList>
    </citation>
    <scope>NUCLEOTIDE SEQUENCE [LARGE SCALE GENOMIC DNA]</scope>
    <source>
        <strain evidence="3 4">DBV 063 E5</strain>
    </source>
</reference>
<dbReference type="InterPro" id="IPR032710">
    <property type="entry name" value="NTF2-like_dom_sf"/>
</dbReference>
<dbReference type="InterPro" id="IPR048469">
    <property type="entry name" value="YchJ-like_M"/>
</dbReference>
<evidence type="ECO:0000256" key="1">
    <source>
        <dbReference type="SAM" id="MobiDB-lite"/>
    </source>
</evidence>
<evidence type="ECO:0000313" key="3">
    <source>
        <dbReference type="EMBL" id="KAK4537907.1"/>
    </source>
</evidence>
<sequence>MFVASAPTRARTYAQRRARPATNSARAPQRWRCAATSGDVPPTDDDAGDTAVRRGAFFGRFLRGRPGQTRRRMDRVPEPETACACGSGRAYSRCCMPVHTGARPAADAEGLLRARYAAYVYRLPGYLMRTTSKNNPDYTDDWGLWEAEILEFCDSYKFLGLELIDVSYASPDVCFIQFLVRLARNSAPGFFIERSRLTVERGKWLYASGKLISYDMSFA</sequence>
<evidence type="ECO:0000259" key="2">
    <source>
        <dbReference type="Pfam" id="PF17775"/>
    </source>
</evidence>
<gene>
    <name evidence="3" type="ORF">CDCA_CDCA14G3932</name>
</gene>
<accession>A0AAV9J022</accession>
<protein>
    <recommendedName>
        <fullName evidence="2">YchJ-like middle NTF2-like domain-containing protein</fullName>
    </recommendedName>
</protein>
<organism evidence="3 4">
    <name type="scientific">Cyanidium caldarium</name>
    <name type="common">Red alga</name>
    <dbReference type="NCBI Taxonomy" id="2771"/>
    <lineage>
        <taxon>Eukaryota</taxon>
        <taxon>Rhodophyta</taxon>
        <taxon>Bangiophyceae</taxon>
        <taxon>Cyanidiales</taxon>
        <taxon>Cyanidiaceae</taxon>
        <taxon>Cyanidium</taxon>
    </lineage>
</organism>
<dbReference type="PANTHER" id="PTHR33747">
    <property type="entry name" value="UPF0225 PROTEIN SCO1677"/>
    <property type="match status" value="1"/>
</dbReference>
<proteinExistence type="predicted"/>
<dbReference type="Gene3D" id="3.10.450.50">
    <property type="match status" value="1"/>
</dbReference>
<dbReference type="EMBL" id="JANCYW010000014">
    <property type="protein sequence ID" value="KAK4537907.1"/>
    <property type="molecule type" value="Genomic_DNA"/>
</dbReference>
<dbReference type="AlphaFoldDB" id="A0AAV9J022"/>
<feature type="domain" description="YchJ-like middle NTF2-like" evidence="2">
    <location>
        <begin position="108"/>
        <end position="209"/>
    </location>
</feature>
<dbReference type="SUPFAM" id="SSF54427">
    <property type="entry name" value="NTF2-like"/>
    <property type="match status" value="1"/>
</dbReference>
<name>A0AAV9J022_CYACA</name>